<dbReference type="PANTHER" id="PTHR47957">
    <property type="entry name" value="ATP-DEPENDENT HELICASE HRQ1"/>
    <property type="match status" value="1"/>
</dbReference>
<dbReference type="InterPro" id="IPR014001">
    <property type="entry name" value="Helicase_ATP-bd"/>
</dbReference>
<dbReference type="GO" id="GO:0005524">
    <property type="term" value="F:ATP binding"/>
    <property type="evidence" value="ECO:0007669"/>
    <property type="project" value="InterPro"/>
</dbReference>
<dbReference type="AlphaFoldDB" id="A0AAJ0U3U6"/>
<dbReference type="PROSITE" id="PS51192">
    <property type="entry name" value="HELICASE_ATP_BIND_1"/>
    <property type="match status" value="1"/>
</dbReference>
<evidence type="ECO:0000313" key="2">
    <source>
        <dbReference type="EMBL" id="MBK1704775.1"/>
    </source>
</evidence>
<reference evidence="2" key="1">
    <citation type="submission" date="2017-08" db="EMBL/GenBank/DDBJ databases">
        <authorList>
            <person name="Imhoff J.F."/>
            <person name="Rahn T."/>
            <person name="Kuenzel S."/>
            <person name="Neulinger S.C."/>
        </authorList>
    </citation>
    <scope>NUCLEOTIDE SEQUENCE</scope>
    <source>
        <strain evidence="2">DSM 11080</strain>
    </source>
</reference>
<comment type="caution">
    <text evidence="2">The sequence shown here is derived from an EMBL/GenBank/DDBJ whole genome shotgun (WGS) entry which is preliminary data.</text>
</comment>
<dbReference type="GO" id="GO:0036297">
    <property type="term" value="P:interstrand cross-link repair"/>
    <property type="evidence" value="ECO:0007669"/>
    <property type="project" value="TreeGrafter"/>
</dbReference>
<dbReference type="GO" id="GO:0043138">
    <property type="term" value="F:3'-5' DNA helicase activity"/>
    <property type="evidence" value="ECO:0007669"/>
    <property type="project" value="TreeGrafter"/>
</dbReference>
<dbReference type="PANTHER" id="PTHR47957:SF3">
    <property type="entry name" value="ATP-DEPENDENT HELICASE HRQ1"/>
    <property type="match status" value="1"/>
</dbReference>
<protein>
    <recommendedName>
        <fullName evidence="1">Helicase ATP-binding domain-containing protein</fullName>
    </recommendedName>
</protein>
<dbReference type="RefSeq" id="WP_200345984.1">
    <property type="nucleotide sequence ID" value="NZ_NRSJ01000014.1"/>
</dbReference>
<dbReference type="Pfam" id="PF00270">
    <property type="entry name" value="DEAD"/>
    <property type="match status" value="2"/>
</dbReference>
<accession>A0AAJ0U3U6</accession>
<evidence type="ECO:0000313" key="3">
    <source>
        <dbReference type="Proteomes" id="UP001296776"/>
    </source>
</evidence>
<proteinExistence type="predicted"/>
<dbReference type="GO" id="GO:0006289">
    <property type="term" value="P:nucleotide-excision repair"/>
    <property type="evidence" value="ECO:0007669"/>
    <property type="project" value="TreeGrafter"/>
</dbReference>
<name>A0AAJ0U3U6_9GAMM</name>
<organism evidence="2 3">
    <name type="scientific">Halochromatium glycolicum</name>
    <dbReference type="NCBI Taxonomy" id="85075"/>
    <lineage>
        <taxon>Bacteria</taxon>
        <taxon>Pseudomonadati</taxon>
        <taxon>Pseudomonadota</taxon>
        <taxon>Gammaproteobacteria</taxon>
        <taxon>Chromatiales</taxon>
        <taxon>Chromatiaceae</taxon>
        <taxon>Halochromatium</taxon>
    </lineage>
</organism>
<keyword evidence="3" id="KW-1185">Reference proteome</keyword>
<sequence>MLPATLAQDVRKQVLHYLQATFRLRDQATEQALETFFNDPENGLFKGPWLQVRRPFRLDDSELSALFALPIPFVPFKHQAQSWRRLSSRGGQRPQSTLVTTGTGSGKTECFLFPLVDHCLRMHQAGKRDGIKAIVLYPMNALAADQGSRIAELIMTSEQLSDAVAGGRKARVRVGLYTGRLSQGGGHEQGAEPGTYSEVTARPGAGGGGWTYHPITNRAAMQADPPDILLTNYRMLDYLLLRPKDAGIWRHNQADPELLRYLVLDELHTYDGAQGADVACLIRRLKSRFAMPRGQLCMVGTSATVAGGDDETTLDPVHRLCEFASTLFEELVTDEAVIQEDRYRVDEVVRTPALEVDALPSAGDCEPRPREGAWQYAVRMAALFAGPRFPIAADDPGWPQWAPRYASLRPQLEALDDAGRWGVALGEWLRWHPLFQRLLAATAEAPGHWLALLRALPGRGRADLRGLGL</sequence>
<dbReference type="Gene3D" id="3.40.50.300">
    <property type="entry name" value="P-loop containing nucleotide triphosphate hydrolases"/>
    <property type="match status" value="1"/>
</dbReference>
<dbReference type="SUPFAM" id="SSF52540">
    <property type="entry name" value="P-loop containing nucleoside triphosphate hydrolases"/>
    <property type="match status" value="1"/>
</dbReference>
<dbReference type="Proteomes" id="UP001296776">
    <property type="component" value="Unassembled WGS sequence"/>
</dbReference>
<dbReference type="SMART" id="SM00487">
    <property type="entry name" value="DEXDc"/>
    <property type="match status" value="1"/>
</dbReference>
<dbReference type="InterPro" id="IPR011545">
    <property type="entry name" value="DEAD/DEAH_box_helicase_dom"/>
</dbReference>
<feature type="domain" description="Helicase ATP-binding" evidence="1">
    <location>
        <begin position="88"/>
        <end position="323"/>
    </location>
</feature>
<dbReference type="EMBL" id="NRSJ01000014">
    <property type="protein sequence ID" value="MBK1704775.1"/>
    <property type="molecule type" value="Genomic_DNA"/>
</dbReference>
<dbReference type="InterPro" id="IPR027417">
    <property type="entry name" value="P-loop_NTPase"/>
</dbReference>
<gene>
    <name evidence="2" type="ORF">CKO40_09550</name>
</gene>
<reference evidence="2" key="2">
    <citation type="journal article" date="2020" name="Microorganisms">
        <title>Osmotic Adaptation and Compatible Solute Biosynthesis of Phototrophic Bacteria as Revealed from Genome Analyses.</title>
        <authorList>
            <person name="Imhoff J.F."/>
            <person name="Rahn T."/>
            <person name="Kunzel S."/>
            <person name="Keller A."/>
            <person name="Neulinger S.C."/>
        </authorList>
    </citation>
    <scope>NUCLEOTIDE SEQUENCE</scope>
    <source>
        <strain evidence="2">DSM 11080</strain>
    </source>
</reference>
<evidence type="ECO:0000259" key="1">
    <source>
        <dbReference type="PROSITE" id="PS51192"/>
    </source>
</evidence>
<dbReference type="GO" id="GO:0003676">
    <property type="term" value="F:nucleic acid binding"/>
    <property type="evidence" value="ECO:0007669"/>
    <property type="project" value="InterPro"/>
</dbReference>